<comment type="caution">
    <text evidence="3">The sequence shown here is derived from an EMBL/GenBank/DDBJ whole genome shotgun (WGS) entry which is preliminary data.</text>
</comment>
<keyword evidence="2" id="KW-0732">Signal</keyword>
<dbReference type="Proteomes" id="UP001565368">
    <property type="component" value="Unassembled WGS sequence"/>
</dbReference>
<sequence length="173" mass="16438">MLKLATALALLASAAALTVNSPAALVQCQPVQLSWSAGTPPYYPAVIPAGQPSAAALVTFPQQDTTVATWVVNLEAGTNVTIKLTDGTGATVFSAASAVQKGSSTDCLTAVPSPGASNTGVAPAPGSAKPSGASVSASGSASPSPSASGKSAGQQLAAPALGALAVAALVAAL</sequence>
<keyword evidence="4" id="KW-1185">Reference proteome</keyword>
<name>A0ABR3PWU6_9TREE</name>
<proteinExistence type="predicted"/>
<evidence type="ECO:0000313" key="3">
    <source>
        <dbReference type="EMBL" id="KAL1406899.1"/>
    </source>
</evidence>
<dbReference type="PANTHER" id="PTHR37487">
    <property type="entry name" value="CHROMOSOME 1, WHOLE GENOME SHOTGUN SEQUENCE"/>
    <property type="match status" value="1"/>
</dbReference>
<evidence type="ECO:0000313" key="4">
    <source>
        <dbReference type="Proteomes" id="UP001565368"/>
    </source>
</evidence>
<dbReference type="PANTHER" id="PTHR37487:SF2">
    <property type="entry name" value="EXPRESSED PROTEIN"/>
    <property type="match status" value="1"/>
</dbReference>
<organism evidence="3 4">
    <name type="scientific">Vanrija albida</name>
    <dbReference type="NCBI Taxonomy" id="181172"/>
    <lineage>
        <taxon>Eukaryota</taxon>
        <taxon>Fungi</taxon>
        <taxon>Dikarya</taxon>
        <taxon>Basidiomycota</taxon>
        <taxon>Agaricomycotina</taxon>
        <taxon>Tremellomycetes</taxon>
        <taxon>Trichosporonales</taxon>
        <taxon>Trichosporonaceae</taxon>
        <taxon>Vanrija</taxon>
    </lineage>
</organism>
<feature type="region of interest" description="Disordered" evidence="1">
    <location>
        <begin position="116"/>
        <end position="152"/>
    </location>
</feature>
<gene>
    <name evidence="3" type="ORF">Q8F55_006311</name>
</gene>
<feature type="signal peptide" evidence="2">
    <location>
        <begin position="1"/>
        <end position="16"/>
    </location>
</feature>
<dbReference type="GeneID" id="95987354"/>
<dbReference type="RefSeq" id="XP_069206843.1">
    <property type="nucleotide sequence ID" value="XM_069354772.1"/>
</dbReference>
<evidence type="ECO:0000256" key="2">
    <source>
        <dbReference type="SAM" id="SignalP"/>
    </source>
</evidence>
<feature type="compositionally biased region" description="Low complexity" evidence="1">
    <location>
        <begin position="120"/>
        <end position="152"/>
    </location>
</feature>
<accession>A0ABR3PWU6</accession>
<reference evidence="3 4" key="1">
    <citation type="submission" date="2023-08" db="EMBL/GenBank/DDBJ databases">
        <title>Annotated Genome Sequence of Vanrija albida AlHP1.</title>
        <authorList>
            <person name="Herzog R."/>
        </authorList>
    </citation>
    <scope>NUCLEOTIDE SEQUENCE [LARGE SCALE GENOMIC DNA]</scope>
    <source>
        <strain evidence="3 4">AlHP1</strain>
    </source>
</reference>
<evidence type="ECO:0000256" key="1">
    <source>
        <dbReference type="SAM" id="MobiDB-lite"/>
    </source>
</evidence>
<dbReference type="EMBL" id="JBBXJM010000005">
    <property type="protein sequence ID" value="KAL1406899.1"/>
    <property type="molecule type" value="Genomic_DNA"/>
</dbReference>
<protein>
    <submittedName>
        <fullName evidence="3">Uncharacterized protein</fullName>
    </submittedName>
</protein>
<feature type="chain" id="PRO_5045674756" evidence="2">
    <location>
        <begin position="17"/>
        <end position="173"/>
    </location>
</feature>